<keyword evidence="3" id="KW-1185">Reference proteome</keyword>
<feature type="compositionally biased region" description="Basic and acidic residues" evidence="1">
    <location>
        <begin position="93"/>
        <end position="115"/>
    </location>
</feature>
<sequence>MKVSGECEGNDMHAHRRHARELTAPGTHRARSPSCLSPPSGDDSTRASRGRRAAGALPPPAAGARSSFGYRNIVTKSRTKSGNGIMSGSESKTGCRAESKTGSESESKARPEPKLRTGLGL</sequence>
<dbReference type="EMBL" id="BGZK01001140">
    <property type="protein sequence ID" value="GBP72298.1"/>
    <property type="molecule type" value="Genomic_DNA"/>
</dbReference>
<evidence type="ECO:0000313" key="2">
    <source>
        <dbReference type="EMBL" id="GBP72298.1"/>
    </source>
</evidence>
<organism evidence="2 3">
    <name type="scientific">Eumeta variegata</name>
    <name type="common">Bagworm moth</name>
    <name type="synonym">Eumeta japonica</name>
    <dbReference type="NCBI Taxonomy" id="151549"/>
    <lineage>
        <taxon>Eukaryota</taxon>
        <taxon>Metazoa</taxon>
        <taxon>Ecdysozoa</taxon>
        <taxon>Arthropoda</taxon>
        <taxon>Hexapoda</taxon>
        <taxon>Insecta</taxon>
        <taxon>Pterygota</taxon>
        <taxon>Neoptera</taxon>
        <taxon>Endopterygota</taxon>
        <taxon>Lepidoptera</taxon>
        <taxon>Glossata</taxon>
        <taxon>Ditrysia</taxon>
        <taxon>Tineoidea</taxon>
        <taxon>Psychidae</taxon>
        <taxon>Oiketicinae</taxon>
        <taxon>Eumeta</taxon>
    </lineage>
</organism>
<name>A0A4C1Y8Q6_EUMVA</name>
<proteinExistence type="predicted"/>
<feature type="compositionally biased region" description="Polar residues" evidence="1">
    <location>
        <begin position="74"/>
        <end position="92"/>
    </location>
</feature>
<dbReference type="Proteomes" id="UP000299102">
    <property type="component" value="Unassembled WGS sequence"/>
</dbReference>
<evidence type="ECO:0000313" key="3">
    <source>
        <dbReference type="Proteomes" id="UP000299102"/>
    </source>
</evidence>
<gene>
    <name evidence="2" type="ORF">EVAR_24866_1</name>
</gene>
<dbReference type="AlphaFoldDB" id="A0A4C1Y8Q6"/>
<reference evidence="2 3" key="1">
    <citation type="journal article" date="2019" name="Commun. Biol.">
        <title>The bagworm genome reveals a unique fibroin gene that provides high tensile strength.</title>
        <authorList>
            <person name="Kono N."/>
            <person name="Nakamura H."/>
            <person name="Ohtoshi R."/>
            <person name="Tomita M."/>
            <person name="Numata K."/>
            <person name="Arakawa K."/>
        </authorList>
    </citation>
    <scope>NUCLEOTIDE SEQUENCE [LARGE SCALE GENOMIC DNA]</scope>
</reference>
<evidence type="ECO:0000256" key="1">
    <source>
        <dbReference type="SAM" id="MobiDB-lite"/>
    </source>
</evidence>
<comment type="caution">
    <text evidence="2">The sequence shown here is derived from an EMBL/GenBank/DDBJ whole genome shotgun (WGS) entry which is preliminary data.</text>
</comment>
<protein>
    <submittedName>
        <fullName evidence="2">Uncharacterized protein</fullName>
    </submittedName>
</protein>
<feature type="region of interest" description="Disordered" evidence="1">
    <location>
        <begin position="1"/>
        <end position="121"/>
    </location>
</feature>
<accession>A0A4C1Y8Q6</accession>